<dbReference type="EMBL" id="QAXS01000004">
    <property type="protein sequence ID" value="PTW01760.1"/>
    <property type="molecule type" value="Genomic_DNA"/>
</dbReference>
<dbReference type="PANTHER" id="PTHR43415:SF3">
    <property type="entry name" value="GNAT-FAMILY ACETYLTRANSFERASE"/>
    <property type="match status" value="1"/>
</dbReference>
<organism evidence="2 3">
    <name type="scientific">Halanaerobium saccharolyticum</name>
    <dbReference type="NCBI Taxonomy" id="43595"/>
    <lineage>
        <taxon>Bacteria</taxon>
        <taxon>Bacillati</taxon>
        <taxon>Bacillota</taxon>
        <taxon>Clostridia</taxon>
        <taxon>Halanaerobiales</taxon>
        <taxon>Halanaerobiaceae</taxon>
        <taxon>Halanaerobium</taxon>
    </lineage>
</organism>
<dbReference type="RefSeq" id="WP_108138497.1">
    <property type="nucleotide sequence ID" value="NZ_QAXS01000004.1"/>
</dbReference>
<dbReference type="Proteomes" id="UP000244089">
    <property type="component" value="Unassembled WGS sequence"/>
</dbReference>
<evidence type="ECO:0000259" key="1">
    <source>
        <dbReference type="PROSITE" id="PS51186"/>
    </source>
</evidence>
<dbReference type="OrthoDB" id="423921at2"/>
<dbReference type="GO" id="GO:0016747">
    <property type="term" value="F:acyltransferase activity, transferring groups other than amino-acyl groups"/>
    <property type="evidence" value="ECO:0007669"/>
    <property type="project" value="InterPro"/>
</dbReference>
<dbReference type="Pfam" id="PF00583">
    <property type="entry name" value="Acetyltransf_1"/>
    <property type="match status" value="1"/>
</dbReference>
<proteinExistence type="predicted"/>
<sequence length="156" mass="18611">MKYNFKKMNKNYAEEIAYQWKYSGIYSFYDITADEDDLEEFLDPDEWDNSFVVLNQSDQLVGFYSYNFKEKIMWIGFGLKPELTGKGYGANFVEAGIQFGIKNYNYDRDYLMLAVAKFNQRAVKVYQKLGFKIIDEYLQKTNGGEYEFYQMRLELE</sequence>
<accession>A0A2T5RPP2</accession>
<gene>
    <name evidence="2" type="ORF">C8C76_104114</name>
</gene>
<reference evidence="2 3" key="1">
    <citation type="submission" date="2018-04" db="EMBL/GenBank/DDBJ databases">
        <title>Subsurface microbial communities from deep shales in Ohio and West Virginia, USA.</title>
        <authorList>
            <person name="Wrighton K."/>
        </authorList>
    </citation>
    <scope>NUCLEOTIDE SEQUENCE [LARGE SCALE GENOMIC DNA]</scope>
    <source>
        <strain evidence="2 3">WC1</strain>
    </source>
</reference>
<dbReference type="AlphaFoldDB" id="A0A2T5RPP2"/>
<dbReference type="Gene3D" id="3.40.630.30">
    <property type="match status" value="1"/>
</dbReference>
<name>A0A2T5RPP2_9FIRM</name>
<comment type="caution">
    <text evidence="2">The sequence shown here is derived from an EMBL/GenBank/DDBJ whole genome shotgun (WGS) entry which is preliminary data.</text>
</comment>
<keyword evidence="2" id="KW-0808">Transferase</keyword>
<dbReference type="InterPro" id="IPR000182">
    <property type="entry name" value="GNAT_dom"/>
</dbReference>
<dbReference type="InterPro" id="IPR016181">
    <property type="entry name" value="Acyl_CoA_acyltransferase"/>
</dbReference>
<dbReference type="PANTHER" id="PTHR43415">
    <property type="entry name" value="SPERMIDINE N(1)-ACETYLTRANSFERASE"/>
    <property type="match status" value="1"/>
</dbReference>
<protein>
    <submittedName>
        <fullName evidence="2">Ribosomal-protein-alanine N-acetyltransferase</fullName>
    </submittedName>
</protein>
<feature type="domain" description="N-acetyltransferase" evidence="1">
    <location>
        <begin position="7"/>
        <end position="156"/>
    </location>
</feature>
<evidence type="ECO:0000313" key="3">
    <source>
        <dbReference type="Proteomes" id="UP000244089"/>
    </source>
</evidence>
<evidence type="ECO:0000313" key="2">
    <source>
        <dbReference type="EMBL" id="PTW01760.1"/>
    </source>
</evidence>
<dbReference type="PROSITE" id="PS51186">
    <property type="entry name" value="GNAT"/>
    <property type="match status" value="1"/>
</dbReference>
<dbReference type="SUPFAM" id="SSF55729">
    <property type="entry name" value="Acyl-CoA N-acyltransferases (Nat)"/>
    <property type="match status" value="1"/>
</dbReference>